<dbReference type="GO" id="GO:0000160">
    <property type="term" value="P:phosphorelay signal transduction system"/>
    <property type="evidence" value="ECO:0007669"/>
    <property type="project" value="InterPro"/>
</dbReference>
<evidence type="ECO:0000313" key="5">
    <source>
        <dbReference type="Proteomes" id="UP000245168"/>
    </source>
</evidence>
<proteinExistence type="predicted"/>
<feature type="compositionally biased region" description="Basic and acidic residues" evidence="2">
    <location>
        <begin position="141"/>
        <end position="161"/>
    </location>
</feature>
<reference evidence="5" key="1">
    <citation type="submission" date="2018-05" db="EMBL/GenBank/DDBJ databases">
        <authorList>
            <person name="Liu B.-T."/>
        </authorList>
    </citation>
    <scope>NUCLEOTIDE SEQUENCE [LARGE SCALE GENOMIC DNA]</scope>
    <source>
        <strain evidence="5">WD6-1</strain>
    </source>
</reference>
<evidence type="ECO:0000256" key="1">
    <source>
        <dbReference type="PROSITE-ProRule" id="PRU00169"/>
    </source>
</evidence>
<comment type="caution">
    <text evidence="4">The sequence shown here is derived from an EMBL/GenBank/DDBJ whole genome shotgun (WGS) entry which is preliminary data.</text>
</comment>
<dbReference type="SMART" id="SM00448">
    <property type="entry name" value="REC"/>
    <property type="match status" value="1"/>
</dbReference>
<dbReference type="SUPFAM" id="SSF52172">
    <property type="entry name" value="CheY-like"/>
    <property type="match status" value="1"/>
</dbReference>
<dbReference type="InterPro" id="IPR011006">
    <property type="entry name" value="CheY-like_superfamily"/>
</dbReference>
<dbReference type="Gene3D" id="3.40.50.2300">
    <property type="match status" value="1"/>
</dbReference>
<dbReference type="Pfam" id="PF00072">
    <property type="entry name" value="Response_reg"/>
    <property type="match status" value="1"/>
</dbReference>
<organism evidence="4 5">
    <name type="scientific">Marinicauda salina</name>
    <dbReference type="NCBI Taxonomy" id="2135793"/>
    <lineage>
        <taxon>Bacteria</taxon>
        <taxon>Pseudomonadati</taxon>
        <taxon>Pseudomonadota</taxon>
        <taxon>Alphaproteobacteria</taxon>
        <taxon>Maricaulales</taxon>
        <taxon>Maricaulaceae</taxon>
        <taxon>Marinicauda</taxon>
    </lineage>
</organism>
<dbReference type="InterPro" id="IPR001789">
    <property type="entry name" value="Sig_transdc_resp-reg_receiver"/>
</dbReference>
<feature type="modified residue" description="4-aspartylphosphate" evidence="1">
    <location>
        <position position="59"/>
    </location>
</feature>
<dbReference type="PANTHER" id="PTHR43228:SF1">
    <property type="entry name" value="TWO-COMPONENT RESPONSE REGULATOR ARR22"/>
    <property type="match status" value="1"/>
</dbReference>
<accession>A0A2U2BSQ3</accession>
<sequence length="171" mass="19482">MSGDLGRLSVLLVDDNPHMMHLVRTMLRGFGITQTTECRDPAEALEIARLEPVDVIIIDYQMDMIDGVEFTRLVRTGRDSRNPYVPIVMLSAYTERSRIFAARDAGVTEFCAKPVNAEQLWLKLAAVINHPRPFVRTKRYFGPDRRRRDPAEYDGEERRSDEDDAANAAAE</sequence>
<evidence type="ECO:0000259" key="3">
    <source>
        <dbReference type="PROSITE" id="PS50110"/>
    </source>
</evidence>
<gene>
    <name evidence="4" type="ORF">DDZ18_10100</name>
</gene>
<evidence type="ECO:0000313" key="4">
    <source>
        <dbReference type="EMBL" id="PWE17045.1"/>
    </source>
</evidence>
<evidence type="ECO:0000256" key="2">
    <source>
        <dbReference type="SAM" id="MobiDB-lite"/>
    </source>
</evidence>
<protein>
    <submittedName>
        <fullName evidence="4">Two-component system response regulator</fullName>
    </submittedName>
</protein>
<dbReference type="PROSITE" id="PS50110">
    <property type="entry name" value="RESPONSE_REGULATORY"/>
    <property type="match status" value="1"/>
</dbReference>
<dbReference type="AlphaFoldDB" id="A0A2U2BSQ3"/>
<dbReference type="OrthoDB" id="9786548at2"/>
<dbReference type="InterPro" id="IPR052048">
    <property type="entry name" value="ST_Response_Regulator"/>
</dbReference>
<feature type="region of interest" description="Disordered" evidence="2">
    <location>
        <begin position="141"/>
        <end position="171"/>
    </location>
</feature>
<keyword evidence="5" id="KW-1185">Reference proteome</keyword>
<feature type="domain" description="Response regulatory" evidence="3">
    <location>
        <begin position="9"/>
        <end position="128"/>
    </location>
</feature>
<dbReference type="EMBL" id="QEXV01000004">
    <property type="protein sequence ID" value="PWE17045.1"/>
    <property type="molecule type" value="Genomic_DNA"/>
</dbReference>
<name>A0A2U2BSQ3_9PROT</name>
<keyword evidence="1" id="KW-0597">Phosphoprotein</keyword>
<dbReference type="Proteomes" id="UP000245168">
    <property type="component" value="Unassembled WGS sequence"/>
</dbReference>
<dbReference type="PANTHER" id="PTHR43228">
    <property type="entry name" value="TWO-COMPONENT RESPONSE REGULATOR"/>
    <property type="match status" value="1"/>
</dbReference>
<dbReference type="RefSeq" id="WP_109253269.1">
    <property type="nucleotide sequence ID" value="NZ_QEXV01000004.1"/>
</dbReference>